<dbReference type="Proteomes" id="UP000689195">
    <property type="component" value="Unassembled WGS sequence"/>
</dbReference>
<evidence type="ECO:0000313" key="1">
    <source>
        <dbReference type="EMBL" id="CAD8163067.1"/>
    </source>
</evidence>
<organism evidence="1 2">
    <name type="scientific">Paramecium pentaurelia</name>
    <dbReference type="NCBI Taxonomy" id="43138"/>
    <lineage>
        <taxon>Eukaryota</taxon>
        <taxon>Sar</taxon>
        <taxon>Alveolata</taxon>
        <taxon>Ciliophora</taxon>
        <taxon>Intramacronucleata</taxon>
        <taxon>Oligohymenophorea</taxon>
        <taxon>Peniculida</taxon>
        <taxon>Parameciidae</taxon>
        <taxon>Paramecium</taxon>
    </lineage>
</organism>
<protein>
    <submittedName>
        <fullName evidence="1">Uncharacterized protein</fullName>
    </submittedName>
</protein>
<gene>
    <name evidence="1" type="ORF">PPENT_87.1.T0390010</name>
</gene>
<comment type="caution">
    <text evidence="1">The sequence shown here is derived from an EMBL/GenBank/DDBJ whole genome shotgun (WGS) entry which is preliminary data.</text>
</comment>
<proteinExistence type="predicted"/>
<evidence type="ECO:0000313" key="2">
    <source>
        <dbReference type="Proteomes" id="UP000689195"/>
    </source>
</evidence>
<dbReference type="EMBL" id="CAJJDO010000039">
    <property type="protein sequence ID" value="CAD8163067.1"/>
    <property type="molecule type" value="Genomic_DNA"/>
</dbReference>
<reference evidence="1" key="1">
    <citation type="submission" date="2021-01" db="EMBL/GenBank/DDBJ databases">
        <authorList>
            <consortium name="Genoscope - CEA"/>
            <person name="William W."/>
        </authorList>
    </citation>
    <scope>NUCLEOTIDE SEQUENCE</scope>
</reference>
<keyword evidence="2" id="KW-1185">Reference proteome</keyword>
<accession>A0A8S1UFW7</accession>
<sequence length="73" mass="8811">MDFKVIQKLLQINFAKHSGLHFQRFFRLRSLWRSPFGIKNNKQSIRINKNDQKNCQQENSIHQELLEMIIILS</sequence>
<dbReference type="AlphaFoldDB" id="A0A8S1UFW7"/>
<name>A0A8S1UFW7_9CILI</name>